<dbReference type="Pfam" id="PF15711">
    <property type="entry name" value="ILEI"/>
    <property type="match status" value="1"/>
</dbReference>
<comment type="similarity">
    <text evidence="3 17">Belongs to the glycosyltransferase 13 family.</text>
</comment>
<dbReference type="GO" id="GO:0016266">
    <property type="term" value="P:protein O-linked glycosylation via N-acetyl-galactosamine"/>
    <property type="evidence" value="ECO:0007669"/>
    <property type="project" value="TreeGrafter"/>
</dbReference>
<comment type="function">
    <text evidence="17">Participates in O-mannosyl glycosylation by catalyzing the addition of N-acetylglucosamine to O-linked mannose on glycoproteins. Catalyzes the synthesis of the GlcNAc(beta1-2)Man(alpha1-)O-Ser/Thr moiety on alpha-dystroglycan and other O-mannosylated proteins, providing the necessary basis for the addition of further carbohydrate moieties. Is specific for alpha linked terminal mannose.</text>
</comment>
<keyword evidence="10 17" id="KW-1133">Transmembrane helix</keyword>
<keyword evidence="8 17" id="KW-0479">Metal-binding</keyword>
<dbReference type="PANTHER" id="PTHR46396:SF1">
    <property type="entry name" value="PROTEIN O-LINKED-MANNOSE BETA-1,2-N-ACETYLGLUCOSAMINYLTRANSFERASE 1"/>
    <property type="match status" value="1"/>
</dbReference>
<dbReference type="EMBL" id="JAXCGZ010015112">
    <property type="protein sequence ID" value="KAK7071248.1"/>
    <property type="molecule type" value="Genomic_DNA"/>
</dbReference>
<comment type="subcellular location">
    <subcellularLocation>
        <location evidence="1 17">Golgi apparatus membrane</location>
        <topology evidence="1 17">Single-pass type II membrane protein</topology>
    </subcellularLocation>
</comment>
<feature type="transmembrane region" description="Helical" evidence="17">
    <location>
        <begin position="51"/>
        <end position="72"/>
    </location>
</feature>
<keyword evidence="9 17" id="KW-0735">Signal-anchor</keyword>
<evidence type="ECO:0000256" key="9">
    <source>
        <dbReference type="ARBA" id="ARBA00022968"/>
    </source>
</evidence>
<evidence type="ECO:0000313" key="20">
    <source>
        <dbReference type="Proteomes" id="UP001381693"/>
    </source>
</evidence>
<evidence type="ECO:0000256" key="5">
    <source>
        <dbReference type="ARBA" id="ARBA00022676"/>
    </source>
</evidence>
<gene>
    <name evidence="19" type="primary">POMGNT1_8</name>
    <name evidence="19" type="ORF">SK128_015152</name>
</gene>
<keyword evidence="13" id="KW-1015">Disulfide bond</keyword>
<evidence type="ECO:0000256" key="3">
    <source>
        <dbReference type="ARBA" id="ARBA00006492"/>
    </source>
</evidence>
<comment type="catalytic activity">
    <reaction evidence="16 17">
        <text>3-O-(alpha-D-mannosyl)-L-threonyl-[protein] + UDP-N-acetyl-alpha-D-glucosamine = 3-O-(N-acetyl-beta-D-glucosaminyl-(1-&gt;2)-alpha-D-mannosyl)-L-threonyl-[protein] + UDP + H(+)</text>
        <dbReference type="Rhea" id="RHEA:54128"/>
        <dbReference type="Rhea" id="RHEA-COMP:13547"/>
        <dbReference type="Rhea" id="RHEA-COMP:13802"/>
        <dbReference type="ChEBI" id="CHEBI:15378"/>
        <dbReference type="ChEBI" id="CHEBI:57705"/>
        <dbReference type="ChEBI" id="CHEBI:58223"/>
        <dbReference type="ChEBI" id="CHEBI:137323"/>
        <dbReference type="ChEBI" id="CHEBI:138067"/>
    </reaction>
</comment>
<dbReference type="Proteomes" id="UP001381693">
    <property type="component" value="Unassembled WGS sequence"/>
</dbReference>
<organism evidence="19 20">
    <name type="scientific">Halocaridina rubra</name>
    <name type="common">Hawaiian red shrimp</name>
    <dbReference type="NCBI Taxonomy" id="373956"/>
    <lineage>
        <taxon>Eukaryota</taxon>
        <taxon>Metazoa</taxon>
        <taxon>Ecdysozoa</taxon>
        <taxon>Arthropoda</taxon>
        <taxon>Crustacea</taxon>
        <taxon>Multicrustacea</taxon>
        <taxon>Malacostraca</taxon>
        <taxon>Eumalacostraca</taxon>
        <taxon>Eucarida</taxon>
        <taxon>Decapoda</taxon>
        <taxon>Pleocyemata</taxon>
        <taxon>Caridea</taxon>
        <taxon>Atyoidea</taxon>
        <taxon>Atyidae</taxon>
        <taxon>Halocaridina</taxon>
    </lineage>
</organism>
<evidence type="ECO:0000256" key="13">
    <source>
        <dbReference type="ARBA" id="ARBA00023157"/>
    </source>
</evidence>
<comment type="caution">
    <text evidence="19">The sequence shown here is derived from an EMBL/GenBank/DDBJ whole genome shotgun (WGS) entry which is preliminary data.</text>
</comment>
<sequence length="541" mass="61252">MESWYPNPLAPPFIPRSFSKTDHRETVTPLENGIHPRHQPLFARGRRLAKLVQGVLMIVLFITILINVSFIVEKTRQLRATVPKGAETFPLGSEMEGGGAVVGRRNNLKLQESPPKALTVDVVSSQTKVTVTVDGTTIVEENDSRKGRGIHVLVLHQASGAVMAQRVFDTYSPHEDEAMTLFLNMISIGRILVLAIKDEGTFQMKSGGRDALHRLGSSYAYKLGWRDMWSFVGVKGGRVYGEQLSQSPDFNTWGSPVLLRAEVPLVPLEESECDWGDTEEHRRRREFCSHIEGYGSVCSCSDPAPLDFTAEPLLNNQIHDVPIAIIASNRPHYLYRSLRSLMTATGVNPDMITIFIDGYYEEPLAVTKLFGLRGIQRTPLGARNARISQHYKASLTATFNIFPSAHYIIILEEDLDVSPDFFSYFSQTLRLLEEDPTLYCISAWNDQGYEHTSGDPALLYRVETMPGLGWILKKSLYKEELEPKWPTPEKACHFSYLKHMFLPDSLHIFLLNSNMYFQEYIIFSFSLFLTKLFPQLETYGF</sequence>
<dbReference type="InterPro" id="IPR004139">
    <property type="entry name" value="Glyco_trans_13"/>
</dbReference>
<comment type="domain">
    <text evidence="17">The stem domain mediates specific interaction with beta-linked N-acetylglucosamine moieties of O-glycosylated proteins. It also interacts with its product, N-acetyl-beta-D-glucosaminyl-(1-&gt;2)-O-alpha-D-mannosylprotein.</text>
</comment>
<name>A0AAN8WYS9_HALRR</name>
<feature type="domain" description="ILEI/PANDER" evidence="18">
    <location>
        <begin position="148"/>
        <end position="237"/>
    </location>
</feature>
<evidence type="ECO:0000256" key="1">
    <source>
        <dbReference type="ARBA" id="ARBA00004323"/>
    </source>
</evidence>
<dbReference type="InterPro" id="IPR029044">
    <property type="entry name" value="Nucleotide-diphossugar_trans"/>
</dbReference>
<dbReference type="PANTHER" id="PTHR46396">
    <property type="entry name" value="PROTEIN O-LINKED-MANNOSE BETA-1,2-N-ACETYLGLUCOSAMINYLTRANSFERASE 1"/>
    <property type="match status" value="1"/>
</dbReference>
<reference evidence="19 20" key="1">
    <citation type="submission" date="2023-11" db="EMBL/GenBank/DDBJ databases">
        <title>Halocaridina rubra genome assembly.</title>
        <authorList>
            <person name="Smith C."/>
        </authorList>
    </citation>
    <scope>NUCLEOTIDE SEQUENCE [LARGE SCALE GENOMIC DNA]</scope>
    <source>
        <strain evidence="19">EP-1</strain>
        <tissue evidence="19">Whole</tissue>
    </source>
</reference>
<dbReference type="SUPFAM" id="SSF53448">
    <property type="entry name" value="Nucleotide-diphospho-sugar transferases"/>
    <property type="match status" value="1"/>
</dbReference>
<dbReference type="GO" id="GO:0030145">
    <property type="term" value="F:manganese ion binding"/>
    <property type="evidence" value="ECO:0007669"/>
    <property type="project" value="UniProtKB-UniRule"/>
</dbReference>
<evidence type="ECO:0000259" key="18">
    <source>
        <dbReference type="Pfam" id="PF15711"/>
    </source>
</evidence>
<keyword evidence="14 17" id="KW-0464">Manganese</keyword>
<keyword evidence="5 17" id="KW-0328">Glycosyltransferase</keyword>
<comment type="pathway">
    <text evidence="2 17">Protein modification; protein glycosylation.</text>
</comment>
<dbReference type="AlphaFoldDB" id="A0AAN8WYS9"/>
<evidence type="ECO:0000256" key="17">
    <source>
        <dbReference type="RuleBase" id="RU368119"/>
    </source>
</evidence>
<evidence type="ECO:0000313" key="19">
    <source>
        <dbReference type="EMBL" id="KAK7071248.1"/>
    </source>
</evidence>
<dbReference type="Gene3D" id="3.90.550.10">
    <property type="entry name" value="Spore Coat Polysaccharide Biosynthesis Protein SpsA, Chain A"/>
    <property type="match status" value="1"/>
</dbReference>
<dbReference type="FunFam" id="3.90.550.10:FF:000252">
    <property type="entry name" value="Protein O-linked-mannose beta-1,2-N-acetylglucosaminyltransferase 1"/>
    <property type="match status" value="1"/>
</dbReference>
<keyword evidence="6" id="KW-0808">Transferase</keyword>
<accession>A0AAN8WYS9</accession>
<evidence type="ECO:0000256" key="2">
    <source>
        <dbReference type="ARBA" id="ARBA00004922"/>
    </source>
</evidence>
<evidence type="ECO:0000256" key="11">
    <source>
        <dbReference type="ARBA" id="ARBA00023034"/>
    </source>
</evidence>
<dbReference type="GO" id="GO:0000139">
    <property type="term" value="C:Golgi membrane"/>
    <property type="evidence" value="ECO:0007669"/>
    <property type="project" value="UniProtKB-SubCell"/>
</dbReference>
<proteinExistence type="inferred from homology"/>
<comment type="cofactor">
    <cofactor evidence="17">
        <name>Mn(2+)</name>
        <dbReference type="ChEBI" id="CHEBI:29035"/>
    </cofactor>
    <text evidence="17">The manganese ion interacts primarily with the substrate UDP-N-acetylglucosamine.</text>
</comment>
<evidence type="ECO:0000256" key="10">
    <source>
        <dbReference type="ARBA" id="ARBA00022989"/>
    </source>
</evidence>
<dbReference type="CDD" id="cd13937">
    <property type="entry name" value="PANDER_GnT-1_2_like"/>
    <property type="match status" value="1"/>
</dbReference>
<evidence type="ECO:0000256" key="16">
    <source>
        <dbReference type="ARBA" id="ARBA00049045"/>
    </source>
</evidence>
<dbReference type="PROSITE" id="PS52031">
    <property type="entry name" value="GG_LECTIN"/>
    <property type="match status" value="1"/>
</dbReference>
<keyword evidence="20" id="KW-1185">Reference proteome</keyword>
<comment type="subunit">
    <text evidence="15">Interacts with DAG1 (via O-linked mannose moiety). Interacts (via transmembrane domain) with FKTN; the interaction is direct and is required for normal location in Golgi membranes.</text>
</comment>
<dbReference type="GO" id="GO:0047223">
    <property type="term" value="F:beta-1,3-galactosyl-O-glycosyl-glycoprotein beta-1,3-N-acetylglucosaminyltransferase activity"/>
    <property type="evidence" value="ECO:0007669"/>
    <property type="project" value="TreeGrafter"/>
</dbReference>
<dbReference type="InterPro" id="IPR052463">
    <property type="entry name" value="O-linked_mannose_GnT"/>
</dbReference>
<evidence type="ECO:0000256" key="15">
    <source>
        <dbReference type="ARBA" id="ARBA00046887"/>
    </source>
</evidence>
<evidence type="ECO:0000256" key="8">
    <source>
        <dbReference type="ARBA" id="ARBA00022723"/>
    </source>
</evidence>
<dbReference type="EC" id="2.4.1.-" evidence="17"/>
<protein>
    <recommendedName>
        <fullName evidence="17">Protein O-linked-mannose beta-1,2-N-acetylglucosaminyltransferase</fullName>
        <shortName evidence="17">POMGnT1</shortName>
        <ecNumber evidence="17">2.4.1.-</ecNumber>
    </recommendedName>
</protein>
<keyword evidence="7 17" id="KW-0812">Transmembrane</keyword>
<keyword evidence="12 17" id="KW-0472">Membrane</keyword>
<evidence type="ECO:0000256" key="7">
    <source>
        <dbReference type="ARBA" id="ARBA00022692"/>
    </source>
</evidence>
<evidence type="ECO:0000256" key="6">
    <source>
        <dbReference type="ARBA" id="ARBA00022679"/>
    </source>
</evidence>
<keyword evidence="11 17" id="KW-0333">Golgi apparatus</keyword>
<dbReference type="Pfam" id="PF03071">
    <property type="entry name" value="GNT-I"/>
    <property type="match status" value="1"/>
</dbReference>
<evidence type="ECO:0000256" key="4">
    <source>
        <dbReference type="ARBA" id="ARBA00022553"/>
    </source>
</evidence>
<dbReference type="InterPro" id="IPR039474">
    <property type="entry name" value="POMGNT1_PANDER-like"/>
</dbReference>
<evidence type="ECO:0000256" key="12">
    <source>
        <dbReference type="ARBA" id="ARBA00023136"/>
    </source>
</evidence>
<dbReference type="InterPro" id="IPR039477">
    <property type="entry name" value="ILEI/PANDER_dom"/>
</dbReference>
<evidence type="ECO:0000256" key="14">
    <source>
        <dbReference type="ARBA" id="ARBA00023211"/>
    </source>
</evidence>
<keyword evidence="4" id="KW-0597">Phosphoprotein</keyword>